<dbReference type="PANTHER" id="PTHR21240:SF28">
    <property type="entry name" value="ISO-OROTATE DECARBOXYLASE (EUROFUNG)"/>
    <property type="match status" value="1"/>
</dbReference>
<dbReference type="GO" id="GO:0019748">
    <property type="term" value="P:secondary metabolic process"/>
    <property type="evidence" value="ECO:0007669"/>
    <property type="project" value="TreeGrafter"/>
</dbReference>
<evidence type="ECO:0000259" key="2">
    <source>
        <dbReference type="Pfam" id="PF04909"/>
    </source>
</evidence>
<dbReference type="RefSeq" id="WP_183908072.1">
    <property type="nucleotide sequence ID" value="NZ_JACHXZ010000001.1"/>
</dbReference>
<evidence type="ECO:0000313" key="4">
    <source>
        <dbReference type="Proteomes" id="UP000559987"/>
    </source>
</evidence>
<accession>A0A839UKU7</accession>
<dbReference type="Gene3D" id="3.20.20.140">
    <property type="entry name" value="Metal-dependent hydrolases"/>
    <property type="match status" value="1"/>
</dbReference>
<dbReference type="InterPro" id="IPR032465">
    <property type="entry name" value="ACMSD"/>
</dbReference>
<reference evidence="3 4" key="1">
    <citation type="submission" date="2020-08" db="EMBL/GenBank/DDBJ databases">
        <title>Genomic Encyclopedia of Type Strains, Phase III (KMG-III): the genomes of soil and plant-associated and newly described type strains.</title>
        <authorList>
            <person name="Whitman W."/>
        </authorList>
    </citation>
    <scope>NUCLEOTIDE SEQUENCE [LARGE SCALE GENOMIC DNA]</scope>
    <source>
        <strain evidence="3 4">CECT 8571</strain>
    </source>
</reference>
<name>A0A839UKU7_9GAMM</name>
<dbReference type="GO" id="GO:0016787">
    <property type="term" value="F:hydrolase activity"/>
    <property type="evidence" value="ECO:0007669"/>
    <property type="project" value="InterPro"/>
</dbReference>
<keyword evidence="1" id="KW-0456">Lyase</keyword>
<gene>
    <name evidence="3" type="ORF">FHS30_000567</name>
</gene>
<keyword evidence="4" id="KW-1185">Reference proteome</keyword>
<dbReference type="SUPFAM" id="SSF51556">
    <property type="entry name" value="Metallo-dependent hydrolases"/>
    <property type="match status" value="1"/>
</dbReference>
<dbReference type="EMBL" id="JACHXZ010000001">
    <property type="protein sequence ID" value="MBB3167391.1"/>
    <property type="molecule type" value="Genomic_DNA"/>
</dbReference>
<proteinExistence type="predicted"/>
<dbReference type="AlphaFoldDB" id="A0A839UKU7"/>
<evidence type="ECO:0000313" key="3">
    <source>
        <dbReference type="EMBL" id="MBB3167391.1"/>
    </source>
</evidence>
<evidence type="ECO:0000256" key="1">
    <source>
        <dbReference type="ARBA" id="ARBA00023239"/>
    </source>
</evidence>
<dbReference type="CDD" id="cd01292">
    <property type="entry name" value="metallo-dependent_hydrolases"/>
    <property type="match status" value="1"/>
</dbReference>
<feature type="domain" description="Amidohydrolase-related" evidence="2">
    <location>
        <begin position="130"/>
        <end position="300"/>
    </location>
</feature>
<protein>
    <recommendedName>
        <fullName evidence="2">Amidohydrolase-related domain-containing protein</fullName>
    </recommendedName>
</protein>
<dbReference type="GO" id="GO:0005737">
    <property type="term" value="C:cytoplasm"/>
    <property type="evidence" value="ECO:0007669"/>
    <property type="project" value="TreeGrafter"/>
</dbReference>
<dbReference type="GO" id="GO:0016831">
    <property type="term" value="F:carboxy-lyase activity"/>
    <property type="evidence" value="ECO:0007669"/>
    <property type="project" value="InterPro"/>
</dbReference>
<comment type="caution">
    <text evidence="3">The sequence shown here is derived from an EMBL/GenBank/DDBJ whole genome shotgun (WGS) entry which is preliminary data.</text>
</comment>
<sequence>MIYLKYMIVMVVFYAGAGVAISSEQSTYYKGPVIDAHLHAYSQGNPILGATHADPSTGRVFVGAKDERELKEETFKRLKKYNIVKAMMSTNEQWKVDNPKLFIHGYGGSYTVEEMREKHKLGLLEVIGEMAPNYHGLMPNDDQILPYFDLAEELDVPIAFHMYPGGPQGGAYSMFPKTRASHVKPLALEEILLKRPTMRIYIMHGGWPYLEDIKALMYAHPQVYVDIGVLSFTLPRSEVHNFLKSLVVAGFGKRIMFGSDQMVWPEIIDMAIEDVQTASFLSPEQKADIFYFNAARFFRLGEAEIARHHAVVNN</sequence>
<dbReference type="Pfam" id="PF04909">
    <property type="entry name" value="Amidohydro_2"/>
    <property type="match status" value="1"/>
</dbReference>
<organism evidence="3 4">
    <name type="scientific">Simiduia aestuariiviva</name>
    <dbReference type="NCBI Taxonomy" id="1510459"/>
    <lineage>
        <taxon>Bacteria</taxon>
        <taxon>Pseudomonadati</taxon>
        <taxon>Pseudomonadota</taxon>
        <taxon>Gammaproteobacteria</taxon>
        <taxon>Cellvibrionales</taxon>
        <taxon>Cellvibrionaceae</taxon>
        <taxon>Simiduia</taxon>
    </lineage>
</organism>
<dbReference type="PANTHER" id="PTHR21240">
    <property type="entry name" value="2-AMINO-3-CARBOXYLMUCONATE-6-SEMIALDEHYDE DECARBOXYLASE"/>
    <property type="match status" value="1"/>
</dbReference>
<dbReference type="InterPro" id="IPR006680">
    <property type="entry name" value="Amidohydro-rel"/>
</dbReference>
<dbReference type="Proteomes" id="UP000559987">
    <property type="component" value="Unassembled WGS sequence"/>
</dbReference>
<dbReference type="InterPro" id="IPR032466">
    <property type="entry name" value="Metal_Hydrolase"/>
</dbReference>